<evidence type="ECO:0000313" key="1">
    <source>
        <dbReference type="EMBL" id="MBB3110260.1"/>
    </source>
</evidence>
<dbReference type="RefSeq" id="WP_183600107.1">
    <property type="nucleotide sequence ID" value="NZ_JACHXK010000004.1"/>
</dbReference>
<dbReference type="EMBL" id="JACHXK010000004">
    <property type="protein sequence ID" value="MBB3110260.1"/>
    <property type="molecule type" value="Genomic_DNA"/>
</dbReference>
<organism evidence="1 2">
    <name type="scientific">Paenibacillus phyllosphaerae</name>
    <dbReference type="NCBI Taxonomy" id="274593"/>
    <lineage>
        <taxon>Bacteria</taxon>
        <taxon>Bacillati</taxon>
        <taxon>Bacillota</taxon>
        <taxon>Bacilli</taxon>
        <taxon>Bacillales</taxon>
        <taxon>Paenibacillaceae</taxon>
        <taxon>Paenibacillus</taxon>
    </lineage>
</organism>
<dbReference type="Proteomes" id="UP000570361">
    <property type="component" value="Unassembled WGS sequence"/>
</dbReference>
<dbReference type="AlphaFoldDB" id="A0A7W5FMG8"/>
<proteinExistence type="predicted"/>
<protein>
    <submittedName>
        <fullName evidence="1">Uncharacterized protein</fullName>
    </submittedName>
</protein>
<evidence type="ECO:0000313" key="2">
    <source>
        <dbReference type="Proteomes" id="UP000570361"/>
    </source>
</evidence>
<name>A0A7W5FMG8_9BACL</name>
<reference evidence="1 2" key="1">
    <citation type="submission" date="2020-08" db="EMBL/GenBank/DDBJ databases">
        <title>Genomic Encyclopedia of Type Strains, Phase III (KMG-III): the genomes of soil and plant-associated and newly described type strains.</title>
        <authorList>
            <person name="Whitman W."/>
        </authorList>
    </citation>
    <scope>NUCLEOTIDE SEQUENCE [LARGE SCALE GENOMIC DNA]</scope>
    <source>
        <strain evidence="1 2">CECT 5862</strain>
    </source>
</reference>
<comment type="caution">
    <text evidence="1">The sequence shown here is derived from an EMBL/GenBank/DDBJ whole genome shotgun (WGS) entry which is preliminary data.</text>
</comment>
<keyword evidence="2" id="KW-1185">Reference proteome</keyword>
<sequence length="95" mass="11189">MRFEEYQILQLVDQLSPQERKDMRDRGQQALNVPVDLSAETLSSMRMEHLIPLRDMIRGYILTKRYVPDIKGAYEAMKSTKLPNRIGFGRMEEED</sequence>
<accession>A0A7W5FMG8</accession>
<gene>
    <name evidence="1" type="ORF">FHS18_002327</name>
</gene>